<dbReference type="RefSeq" id="WP_387725431.1">
    <property type="nucleotide sequence ID" value="NZ_JBIAPI010000014.1"/>
</dbReference>
<gene>
    <name evidence="2" type="ORF">ACFYV7_37540</name>
</gene>
<sequence>MTTTSRRALSGMPPIADGAGSTVTGHRVVLVTFAGRRDRMELLTRYVAEAMRRKLIDEWHVWNFARNEADERWLREQFPAIGRSPDNQVYFPAGRVTVARNARWRCRVRAGHDVHIALGPQGGDGDAPAYEFVIGGWSNQRTVLRHLDNRDLLVRDHDDRAVRRPPIAAAATPGIMSSNMFRHIELSIDPTGVGLSVDGAEIIRSRTPVPAGMYDVQVKTGYGSDGEWRFPGVAEYLYNTDGPGWGQVYDLYSAHAQYYADAVFLKCDDDIVYLQLDKLADFLRFRIDQQRYFLVTANVVNNNVCAYYQQQTGAIPASLMTLELPPGGFRGSLWESPELATRLHNHFLDNPDAFEQHSTAPIPWRERLSINFVAWLGRDLSYMSAISADGDDERILSVDIPSYLKRPNCIYPGFVASHLSYFSQEAAMDTAALLSRYWWLAAERGLPLPGRSMEMAGH</sequence>
<dbReference type="Proteomes" id="UP001601948">
    <property type="component" value="Unassembled WGS sequence"/>
</dbReference>
<dbReference type="EMBL" id="JBIAPI010000014">
    <property type="protein sequence ID" value="MFF3228550.1"/>
    <property type="molecule type" value="Genomic_DNA"/>
</dbReference>
<name>A0ABW6R4W6_9NOCA</name>
<comment type="caution">
    <text evidence="2">The sequence shown here is derived from an EMBL/GenBank/DDBJ whole genome shotgun (WGS) entry which is preliminary data.</text>
</comment>
<evidence type="ECO:0000259" key="1">
    <source>
        <dbReference type="Pfam" id="PF12248"/>
    </source>
</evidence>
<feature type="domain" description="Farnesoic acid O-methyl transferase" evidence="1">
    <location>
        <begin position="89"/>
        <end position="193"/>
    </location>
</feature>
<organism evidence="2 3">
    <name type="scientific">Nocardia suismassiliense</name>
    <dbReference type="NCBI Taxonomy" id="2077092"/>
    <lineage>
        <taxon>Bacteria</taxon>
        <taxon>Bacillati</taxon>
        <taxon>Actinomycetota</taxon>
        <taxon>Actinomycetes</taxon>
        <taxon>Mycobacteriales</taxon>
        <taxon>Nocardiaceae</taxon>
        <taxon>Nocardia</taxon>
    </lineage>
</organism>
<proteinExistence type="predicted"/>
<keyword evidence="3" id="KW-1185">Reference proteome</keyword>
<dbReference type="InterPro" id="IPR022041">
    <property type="entry name" value="Methyltransf_FA"/>
</dbReference>
<dbReference type="Pfam" id="PF12248">
    <property type="entry name" value="Methyltransf_FA"/>
    <property type="match status" value="1"/>
</dbReference>
<protein>
    <recommendedName>
        <fullName evidence="1">Farnesoic acid O-methyl transferase domain-containing protein</fullName>
    </recommendedName>
</protein>
<reference evidence="2 3" key="1">
    <citation type="submission" date="2024-10" db="EMBL/GenBank/DDBJ databases">
        <title>The Natural Products Discovery Center: Release of the First 8490 Sequenced Strains for Exploring Actinobacteria Biosynthetic Diversity.</title>
        <authorList>
            <person name="Kalkreuter E."/>
            <person name="Kautsar S.A."/>
            <person name="Yang D."/>
            <person name="Bader C.D."/>
            <person name="Teijaro C.N."/>
            <person name="Fluegel L."/>
            <person name="Davis C.M."/>
            <person name="Simpson J.R."/>
            <person name="Lauterbach L."/>
            <person name="Steele A.D."/>
            <person name="Gui C."/>
            <person name="Meng S."/>
            <person name="Li G."/>
            <person name="Viehrig K."/>
            <person name="Ye F."/>
            <person name="Su P."/>
            <person name="Kiefer A.F."/>
            <person name="Nichols A."/>
            <person name="Cepeda A.J."/>
            <person name="Yan W."/>
            <person name="Fan B."/>
            <person name="Jiang Y."/>
            <person name="Adhikari A."/>
            <person name="Zheng C.-J."/>
            <person name="Schuster L."/>
            <person name="Cowan T.M."/>
            <person name="Smanski M.J."/>
            <person name="Chevrette M.G."/>
            <person name="De Carvalho L.P.S."/>
            <person name="Shen B."/>
        </authorList>
    </citation>
    <scope>NUCLEOTIDE SEQUENCE [LARGE SCALE GENOMIC DNA]</scope>
    <source>
        <strain evidence="2 3">NPDC003040</strain>
    </source>
</reference>
<accession>A0ABW6R4W6</accession>
<evidence type="ECO:0000313" key="3">
    <source>
        <dbReference type="Proteomes" id="UP001601948"/>
    </source>
</evidence>
<evidence type="ECO:0000313" key="2">
    <source>
        <dbReference type="EMBL" id="MFF3228550.1"/>
    </source>
</evidence>